<dbReference type="EMBL" id="AM236080">
    <property type="protein sequence ID" value="CAK06679.1"/>
    <property type="molecule type" value="Genomic_DNA"/>
</dbReference>
<dbReference type="eggNOG" id="ENOG50300KU">
    <property type="taxonomic scope" value="Bacteria"/>
</dbReference>
<sequence>MDRVSDSAGRRSGKEFRADQALPLQGGRRSVVFTLIMLQRRRQLKMHFLVHSKTIAELEYDSETCLLRVLYKDGRVSSVPDVAPTLVMKIVARVPVEKSPYLMQTAI</sequence>
<protein>
    <recommendedName>
        <fullName evidence="4">KTSC domain-containing protein</fullName>
    </recommendedName>
</protein>
<accession>Q1MK31</accession>
<evidence type="ECO:0000313" key="2">
    <source>
        <dbReference type="EMBL" id="CAK06679.1"/>
    </source>
</evidence>
<name>Q1MK31_RHIJ3</name>
<evidence type="ECO:0000313" key="3">
    <source>
        <dbReference type="Proteomes" id="UP000006575"/>
    </source>
</evidence>
<keyword evidence="3" id="KW-1185">Reference proteome</keyword>
<organism evidence="2 3">
    <name type="scientific">Rhizobium johnstonii (strain DSM 114642 / LMG 32736 / 3841)</name>
    <name type="common">Rhizobium leguminosarum bv. viciae</name>
    <dbReference type="NCBI Taxonomy" id="216596"/>
    <lineage>
        <taxon>Bacteria</taxon>
        <taxon>Pseudomonadati</taxon>
        <taxon>Pseudomonadota</taxon>
        <taxon>Alphaproteobacteria</taxon>
        <taxon>Hyphomicrobiales</taxon>
        <taxon>Rhizobiaceae</taxon>
        <taxon>Rhizobium/Agrobacterium group</taxon>
        <taxon>Rhizobium</taxon>
        <taxon>Rhizobium johnstonii</taxon>
    </lineage>
</organism>
<evidence type="ECO:0000256" key="1">
    <source>
        <dbReference type="SAM" id="MobiDB-lite"/>
    </source>
</evidence>
<gene>
    <name evidence="2" type="ordered locus">RL1182</name>
</gene>
<proteinExistence type="predicted"/>
<feature type="compositionally biased region" description="Basic and acidic residues" evidence="1">
    <location>
        <begin position="1"/>
        <end position="18"/>
    </location>
</feature>
<dbReference type="KEGG" id="rle:RL1182"/>
<evidence type="ECO:0008006" key="4">
    <source>
        <dbReference type="Google" id="ProtNLM"/>
    </source>
</evidence>
<dbReference type="Proteomes" id="UP000006575">
    <property type="component" value="Chromosome"/>
</dbReference>
<dbReference type="EnsemblBacteria" id="CAK06679">
    <property type="protein sequence ID" value="CAK06679"/>
    <property type="gene ID" value="RL1182"/>
</dbReference>
<reference evidence="2 3" key="1">
    <citation type="journal article" date="2006" name="Genome Biol.">
        <title>The genome of Rhizobium leguminosarum has recognizable core and accessory components.</title>
        <authorList>
            <person name="Young J.W."/>
            <person name="Crossman L.C."/>
            <person name="Johnston A.W.B."/>
            <person name="Thomson N.R."/>
            <person name="Ghazoui Z.F."/>
            <person name="Hull K.H."/>
            <person name="Wexler M."/>
            <person name="Curson A.R.J."/>
            <person name="Todd J.D."/>
            <person name="Poole P.S."/>
            <person name="Mauchline T.H."/>
            <person name="East A.K."/>
            <person name="Quail M.A."/>
            <person name="Churcher C."/>
            <person name="Arrowsmith C."/>
            <person name="Cherevach A."/>
            <person name="Chillingworth T."/>
            <person name="Clarke K."/>
            <person name="Cronin A."/>
            <person name="Davis P."/>
            <person name="Fraser A."/>
            <person name="Hance Z."/>
            <person name="Hauser H."/>
            <person name="Jagels K."/>
            <person name="Moule S."/>
            <person name="Mungall K."/>
            <person name="Norbertczak H."/>
            <person name="Rabbinowitsch E."/>
            <person name="Sanders M."/>
            <person name="Simmonds M."/>
            <person name="Whitehead S."/>
            <person name="Parkhill J."/>
        </authorList>
    </citation>
    <scope>NUCLEOTIDE SEQUENCE [LARGE SCALE GENOMIC DNA]</scope>
    <source>
        <strain evidence="3">DSM 114642 / LMG 32736 / 3841</strain>
    </source>
</reference>
<dbReference type="AlphaFoldDB" id="Q1MK31"/>
<dbReference type="HOGENOM" id="CLU_2207932_0_0_5"/>
<feature type="region of interest" description="Disordered" evidence="1">
    <location>
        <begin position="1"/>
        <end position="21"/>
    </location>
</feature>